<evidence type="ECO:0000313" key="7">
    <source>
        <dbReference type="EnsemblMetazoa" id="XP_030838866"/>
    </source>
</evidence>
<reference evidence="7" key="2">
    <citation type="submission" date="2021-01" db="UniProtKB">
        <authorList>
            <consortium name="EnsemblMetazoa"/>
        </authorList>
    </citation>
    <scope>IDENTIFICATION</scope>
</reference>
<dbReference type="FunFam" id="3.40.50.720:FF:000147">
    <property type="entry name" value="Reticulon-4-interacting protein 1 homolog, mitochondrial"/>
    <property type="match status" value="1"/>
</dbReference>
<comment type="subcellular location">
    <subcellularLocation>
        <location evidence="1">Mitochondrion</location>
    </subcellularLocation>
</comment>
<keyword evidence="3" id="KW-0809">Transit peptide</keyword>
<dbReference type="Proteomes" id="UP000007110">
    <property type="component" value="Unassembled WGS sequence"/>
</dbReference>
<dbReference type="OMA" id="VRHIARP"/>
<evidence type="ECO:0000313" key="8">
    <source>
        <dbReference type="Proteomes" id="UP000007110"/>
    </source>
</evidence>
<dbReference type="GO" id="GO:0005739">
    <property type="term" value="C:mitochondrion"/>
    <property type="evidence" value="ECO:0000318"/>
    <property type="project" value="GO_Central"/>
</dbReference>
<evidence type="ECO:0000259" key="6">
    <source>
        <dbReference type="SMART" id="SM00829"/>
    </source>
</evidence>
<dbReference type="RefSeq" id="XP_030838866.1">
    <property type="nucleotide sequence ID" value="XM_030983006.1"/>
</dbReference>
<dbReference type="InterPro" id="IPR011032">
    <property type="entry name" value="GroES-like_sf"/>
</dbReference>
<dbReference type="InterPro" id="IPR050700">
    <property type="entry name" value="YIM1/Zinc_Alcohol_DH_Fams"/>
</dbReference>
<dbReference type="PANTHER" id="PTHR11695:SF294">
    <property type="entry name" value="RETICULON-4-INTERACTING PROTEIN 1, MITOCHONDRIAL"/>
    <property type="match status" value="1"/>
</dbReference>
<dbReference type="InterPro" id="IPR036291">
    <property type="entry name" value="NAD(P)-bd_dom_sf"/>
</dbReference>
<keyword evidence="4" id="KW-0560">Oxidoreductase</keyword>
<dbReference type="Gene3D" id="3.90.180.10">
    <property type="entry name" value="Medium-chain alcohol dehydrogenases, catalytic domain"/>
    <property type="match status" value="1"/>
</dbReference>
<reference evidence="8" key="1">
    <citation type="submission" date="2015-02" db="EMBL/GenBank/DDBJ databases">
        <title>Genome sequencing for Strongylocentrotus purpuratus.</title>
        <authorList>
            <person name="Murali S."/>
            <person name="Liu Y."/>
            <person name="Vee V."/>
            <person name="English A."/>
            <person name="Wang M."/>
            <person name="Skinner E."/>
            <person name="Han Y."/>
            <person name="Muzny D.M."/>
            <person name="Worley K.C."/>
            <person name="Gibbs R.A."/>
        </authorList>
    </citation>
    <scope>NUCLEOTIDE SEQUENCE</scope>
</reference>
<dbReference type="PANTHER" id="PTHR11695">
    <property type="entry name" value="ALCOHOL DEHYDROGENASE RELATED"/>
    <property type="match status" value="1"/>
</dbReference>
<dbReference type="InterPro" id="IPR020843">
    <property type="entry name" value="ER"/>
</dbReference>
<protein>
    <recommendedName>
        <fullName evidence="6">Enoyl reductase (ER) domain-containing protein</fullName>
    </recommendedName>
</protein>
<evidence type="ECO:0000256" key="2">
    <source>
        <dbReference type="ARBA" id="ARBA00010371"/>
    </source>
</evidence>
<organism evidence="7 8">
    <name type="scientific">Strongylocentrotus purpuratus</name>
    <name type="common">Purple sea urchin</name>
    <dbReference type="NCBI Taxonomy" id="7668"/>
    <lineage>
        <taxon>Eukaryota</taxon>
        <taxon>Metazoa</taxon>
        <taxon>Echinodermata</taxon>
        <taxon>Eleutherozoa</taxon>
        <taxon>Echinozoa</taxon>
        <taxon>Echinoidea</taxon>
        <taxon>Euechinoidea</taxon>
        <taxon>Echinacea</taxon>
        <taxon>Camarodonta</taxon>
        <taxon>Echinidea</taxon>
        <taxon>Strongylocentrotidae</taxon>
        <taxon>Strongylocentrotus</taxon>
    </lineage>
</organism>
<evidence type="ECO:0000256" key="5">
    <source>
        <dbReference type="ARBA" id="ARBA00023128"/>
    </source>
</evidence>
<dbReference type="OrthoDB" id="48317at2759"/>
<dbReference type="GeneID" id="590887"/>
<evidence type="ECO:0000256" key="1">
    <source>
        <dbReference type="ARBA" id="ARBA00004173"/>
    </source>
</evidence>
<evidence type="ECO:0000256" key="3">
    <source>
        <dbReference type="ARBA" id="ARBA00022946"/>
    </source>
</evidence>
<dbReference type="KEGG" id="spu:590887"/>
<evidence type="ECO:0000256" key="4">
    <source>
        <dbReference type="ARBA" id="ARBA00023002"/>
    </source>
</evidence>
<dbReference type="CDD" id="cd08248">
    <property type="entry name" value="RTN4I1"/>
    <property type="match status" value="1"/>
</dbReference>
<proteinExistence type="inferred from homology"/>
<feature type="domain" description="Enoyl reductase (ER)" evidence="6">
    <location>
        <begin position="81"/>
        <end position="420"/>
    </location>
</feature>
<dbReference type="Pfam" id="PF08240">
    <property type="entry name" value="ADH_N"/>
    <property type="match status" value="1"/>
</dbReference>
<keyword evidence="5" id="KW-0496">Mitochondrion</keyword>
<dbReference type="SMART" id="SM00829">
    <property type="entry name" value="PKS_ER"/>
    <property type="match status" value="1"/>
</dbReference>
<accession>A0A7M7NPZ0</accession>
<dbReference type="SUPFAM" id="SSF51735">
    <property type="entry name" value="NAD(P)-binding Rossmann-fold domains"/>
    <property type="match status" value="1"/>
</dbReference>
<dbReference type="Pfam" id="PF13602">
    <property type="entry name" value="ADH_zinc_N_2"/>
    <property type="match status" value="1"/>
</dbReference>
<comment type="similarity">
    <text evidence="2">Belongs to the zinc-containing alcohol dehydrogenase family. Quinone oxidoreductase subfamily.</text>
</comment>
<sequence>MLSSKVLLGICTASIVTLCFCPESGLEIRVPKNVLKFVVGSALLYVAYRAFFSTSTTTTKSKFIYFSSREKMRAQVAKEYKTDKMEMTSEHPCPKVVHPNDVLVRVRAASINPIDQRIIAGHARPIFDKMRQQKQLPYGGAELPLVLGRDCSGVVEDIGRNVEKFRIGDEVFVGIGAEDSPGTFALKVLVKDYMVAKKPVAIDHTEAASIPYVCTTTWGALVGRCGLGPINTNGKRVLIIAGTGGIGTFAIQLIKAWGGHVTTTCCKDGIDLVERLGADDVIDYTKGNFEDALTERPKFDVIFVTLGAEFIKPCQSALKRGGKLVTIVVPFIGNFNKYGMMLGMVVNAALKLRWMVEDFLYDRKTMISFNQPNGGALEEVRKLIDDGMIHPVIHKTFAFEAANEAMEFVKRGHARGKTVIVMPNHDKNEG</sequence>
<dbReference type="InterPro" id="IPR013154">
    <property type="entry name" value="ADH-like_N"/>
</dbReference>
<dbReference type="Gene3D" id="3.40.50.720">
    <property type="entry name" value="NAD(P)-binding Rossmann-like Domain"/>
    <property type="match status" value="1"/>
</dbReference>
<dbReference type="InterPro" id="IPR037397">
    <property type="entry name" value="RTN4IP1"/>
</dbReference>
<keyword evidence="8" id="KW-1185">Reference proteome</keyword>
<dbReference type="AlphaFoldDB" id="A0A7M7NPZ0"/>
<dbReference type="EnsemblMetazoa" id="XM_030983006">
    <property type="protein sequence ID" value="XP_030838866"/>
    <property type="gene ID" value="LOC590887"/>
</dbReference>
<dbReference type="SUPFAM" id="SSF50129">
    <property type="entry name" value="GroES-like"/>
    <property type="match status" value="1"/>
</dbReference>
<dbReference type="InParanoid" id="A0A7M7NPZ0"/>
<dbReference type="GO" id="GO:0016491">
    <property type="term" value="F:oxidoreductase activity"/>
    <property type="evidence" value="ECO:0007669"/>
    <property type="project" value="UniProtKB-KW"/>
</dbReference>
<name>A0A7M7NPZ0_STRPU</name>